<dbReference type="SFLD" id="SFLDS00003">
    <property type="entry name" value="Haloacid_Dehalogenase"/>
    <property type="match status" value="1"/>
</dbReference>
<dbReference type="InterPro" id="IPR036412">
    <property type="entry name" value="HAD-like_sf"/>
</dbReference>
<evidence type="ECO:0000313" key="3">
    <source>
        <dbReference type="Proteomes" id="UP001634747"/>
    </source>
</evidence>
<dbReference type="SUPFAM" id="SSF56784">
    <property type="entry name" value="HAD-like"/>
    <property type="match status" value="1"/>
</dbReference>
<dbReference type="RefSeq" id="WP_263414283.1">
    <property type="nucleotide sequence ID" value="NZ_BAABBH010000001.1"/>
</dbReference>
<comment type="caution">
    <text evidence="2">The sequence shown here is derived from an EMBL/GenBank/DDBJ whole genome shotgun (WGS) entry which is preliminary data.</text>
</comment>
<reference evidence="2 3" key="1">
    <citation type="submission" date="2024-12" db="EMBL/GenBank/DDBJ databases">
        <authorList>
            <person name="Lee Y."/>
        </authorList>
    </citation>
    <scope>NUCLEOTIDE SEQUENCE [LARGE SCALE GENOMIC DNA]</scope>
    <source>
        <strain evidence="2 3">03SUJ4</strain>
    </source>
</reference>
<protein>
    <submittedName>
        <fullName evidence="2">5' nucleotidase, NT5C type</fullName>
    </submittedName>
</protein>
<keyword evidence="3" id="KW-1185">Reference proteome</keyword>
<organism evidence="2 3">
    <name type="scientific">Terriglobus aquaticus</name>
    <dbReference type="NCBI Taxonomy" id="940139"/>
    <lineage>
        <taxon>Bacteria</taxon>
        <taxon>Pseudomonadati</taxon>
        <taxon>Acidobacteriota</taxon>
        <taxon>Terriglobia</taxon>
        <taxon>Terriglobales</taxon>
        <taxon>Acidobacteriaceae</taxon>
        <taxon>Terriglobus</taxon>
    </lineage>
</organism>
<gene>
    <name evidence="2" type="ORF">ACK2TP_00060</name>
</gene>
<comment type="similarity">
    <text evidence="1">Belongs to the 5'(3')-deoxyribonucleotidase family.</text>
</comment>
<dbReference type="EMBL" id="JBJYXY010000001">
    <property type="protein sequence ID" value="MFN2974144.1"/>
    <property type="molecule type" value="Genomic_DNA"/>
</dbReference>
<name>A0ABW9KF43_9BACT</name>
<proteinExistence type="inferred from homology"/>
<dbReference type="Gene3D" id="1.10.40.40">
    <property type="entry name" value="Deoxyribonucleotidase, domain 2"/>
    <property type="match status" value="1"/>
</dbReference>
<dbReference type="PANTHER" id="PTHR16504">
    <property type="entry name" value="5'(3')-DEOXYRIBONUCLEOTIDASE"/>
    <property type="match status" value="1"/>
</dbReference>
<accession>A0ABW9KF43</accession>
<dbReference type="Gene3D" id="3.40.50.1000">
    <property type="entry name" value="HAD superfamily/HAD-like"/>
    <property type="match status" value="1"/>
</dbReference>
<dbReference type="Pfam" id="PF06941">
    <property type="entry name" value="NT5C"/>
    <property type="match status" value="1"/>
</dbReference>
<dbReference type="SFLD" id="SFLDG01146">
    <property type="entry name" value="C1.2.2"/>
    <property type="match status" value="1"/>
</dbReference>
<dbReference type="InterPro" id="IPR010708">
    <property type="entry name" value="5'(3')-deoxyribonucleotidase"/>
</dbReference>
<dbReference type="PANTHER" id="PTHR16504:SF4">
    <property type="entry name" value="5'(3')-DEOXYRIBONUCLEOTIDASE"/>
    <property type="match status" value="1"/>
</dbReference>
<evidence type="ECO:0000313" key="2">
    <source>
        <dbReference type="EMBL" id="MFN2974144.1"/>
    </source>
</evidence>
<sequence>MAVVAIDMDEVMADTVAAHISRYNEHFGERLTKADLEGKWLWQVVPSDRHDQLSAFLDEPDFFGDLPLMPDAVRVIERLSKTHDVFIASAAMEVPHSFNAKYRWLKQHFPFLPQSNYVFCGTKSILAADFLIDDNPRQLRAFRGQGLLFSSPHNEQVDADANGWTRLADWRAVERLFFGS</sequence>
<evidence type="ECO:0000256" key="1">
    <source>
        <dbReference type="ARBA" id="ARBA00009589"/>
    </source>
</evidence>
<dbReference type="InterPro" id="IPR023214">
    <property type="entry name" value="HAD_sf"/>
</dbReference>
<dbReference type="Proteomes" id="UP001634747">
    <property type="component" value="Unassembled WGS sequence"/>
</dbReference>
<dbReference type="SFLD" id="SFLDG01126">
    <property type="entry name" value="C1.2:_Nucleotidase_Like"/>
    <property type="match status" value="1"/>
</dbReference>